<name>A0A1U9NLF7_9BACT</name>
<protein>
    <submittedName>
        <fullName evidence="8">Molybdenum cofactor biosynthesis protein A</fullName>
    </submittedName>
</protein>
<gene>
    <name evidence="8" type="ORF">STSP2_01805</name>
</gene>
<dbReference type="STRING" id="1936003.STSP2_01805"/>
<accession>A0A1U9NLF7</accession>
<dbReference type="GO" id="GO:0046872">
    <property type="term" value="F:metal ion binding"/>
    <property type="evidence" value="ECO:0007669"/>
    <property type="project" value="UniProtKB-KW"/>
</dbReference>
<evidence type="ECO:0000256" key="4">
    <source>
        <dbReference type="ARBA" id="ARBA00023004"/>
    </source>
</evidence>
<feature type="binding site" evidence="6">
    <location>
        <position position="93"/>
    </location>
    <ligand>
        <name>[4Fe-4S] cluster</name>
        <dbReference type="ChEBI" id="CHEBI:49883"/>
        <note>4Fe-4S-S-AdoMet</note>
    </ligand>
</feature>
<comment type="cofactor">
    <cofactor evidence="6">
        <name>[4Fe-4S] cluster</name>
        <dbReference type="ChEBI" id="CHEBI:49883"/>
    </cofactor>
    <text evidence="6">Binds 1 [4Fe-4S] cluster. The cluster is coordinated with 3 cysteines and an exchangeable S-adenosyl-L-methionine.</text>
</comment>
<dbReference type="GO" id="GO:0003824">
    <property type="term" value="F:catalytic activity"/>
    <property type="evidence" value="ECO:0007669"/>
    <property type="project" value="InterPro"/>
</dbReference>
<evidence type="ECO:0000256" key="1">
    <source>
        <dbReference type="ARBA" id="ARBA00022485"/>
    </source>
</evidence>
<dbReference type="AlphaFoldDB" id="A0A1U9NLF7"/>
<dbReference type="PIRSF" id="PIRSF004869">
    <property type="entry name" value="PflX_prd"/>
    <property type="match status" value="1"/>
</dbReference>
<dbReference type="InterPro" id="IPR034457">
    <property type="entry name" value="Organic_radical-activating"/>
</dbReference>
<dbReference type="PANTHER" id="PTHR30352:SF5">
    <property type="entry name" value="PYRUVATE FORMATE-LYASE 1-ACTIVATING ENZYME"/>
    <property type="match status" value="1"/>
</dbReference>
<organism evidence="8 9">
    <name type="scientific">Anaerohalosphaera lusitana</name>
    <dbReference type="NCBI Taxonomy" id="1936003"/>
    <lineage>
        <taxon>Bacteria</taxon>
        <taxon>Pseudomonadati</taxon>
        <taxon>Planctomycetota</taxon>
        <taxon>Phycisphaerae</taxon>
        <taxon>Sedimentisphaerales</taxon>
        <taxon>Anaerohalosphaeraceae</taxon>
        <taxon>Anaerohalosphaera</taxon>
    </lineage>
</organism>
<dbReference type="Pfam" id="PF04055">
    <property type="entry name" value="Radical_SAM"/>
    <property type="match status" value="1"/>
</dbReference>
<keyword evidence="5 6" id="KW-0411">Iron-sulfur</keyword>
<keyword evidence="4 6" id="KW-0408">Iron</keyword>
<feature type="binding site" evidence="6">
    <location>
        <position position="89"/>
    </location>
    <ligand>
        <name>[4Fe-4S] cluster</name>
        <dbReference type="ChEBI" id="CHEBI:49883"/>
        <note>4Fe-4S-S-AdoMet</note>
    </ligand>
</feature>
<feature type="domain" description="Radical SAM core" evidence="7">
    <location>
        <begin position="74"/>
        <end position="291"/>
    </location>
</feature>
<dbReference type="GO" id="GO:0051539">
    <property type="term" value="F:4 iron, 4 sulfur cluster binding"/>
    <property type="evidence" value="ECO:0007669"/>
    <property type="project" value="UniProtKB-KW"/>
</dbReference>
<dbReference type="CDD" id="cd01335">
    <property type="entry name" value="Radical_SAM"/>
    <property type="match status" value="1"/>
</dbReference>
<keyword evidence="1" id="KW-0004">4Fe-4S</keyword>
<keyword evidence="2 6" id="KW-0949">S-adenosyl-L-methionine</keyword>
<feature type="binding site" evidence="6">
    <location>
        <position position="96"/>
    </location>
    <ligand>
        <name>[4Fe-4S] cluster</name>
        <dbReference type="ChEBI" id="CHEBI:49883"/>
        <note>4Fe-4S-S-AdoMet</note>
    </ligand>
</feature>
<dbReference type="NCBIfam" id="TIGR04337">
    <property type="entry name" value="AmmeMemoSam_rS"/>
    <property type="match status" value="1"/>
</dbReference>
<dbReference type="Gene3D" id="3.20.20.70">
    <property type="entry name" value="Aldolase class I"/>
    <property type="match status" value="1"/>
</dbReference>
<evidence type="ECO:0000256" key="2">
    <source>
        <dbReference type="ARBA" id="ARBA00022691"/>
    </source>
</evidence>
<dbReference type="SUPFAM" id="SSF102114">
    <property type="entry name" value="Radical SAM enzymes"/>
    <property type="match status" value="1"/>
</dbReference>
<evidence type="ECO:0000313" key="9">
    <source>
        <dbReference type="Proteomes" id="UP000189674"/>
    </source>
</evidence>
<keyword evidence="9" id="KW-1185">Reference proteome</keyword>
<dbReference type="PANTHER" id="PTHR30352">
    <property type="entry name" value="PYRUVATE FORMATE-LYASE-ACTIVATING ENZYME"/>
    <property type="match status" value="1"/>
</dbReference>
<evidence type="ECO:0000256" key="6">
    <source>
        <dbReference type="PIRSR" id="PIRSR004869-50"/>
    </source>
</evidence>
<dbReference type="Proteomes" id="UP000189674">
    <property type="component" value="Chromosome"/>
</dbReference>
<dbReference type="SFLD" id="SFLDG01101">
    <property type="entry name" value="Uncharacterised_Radical_SAM_Su"/>
    <property type="match status" value="1"/>
</dbReference>
<dbReference type="InterPro" id="IPR027596">
    <property type="entry name" value="AmmeMemoSam_rS"/>
</dbReference>
<dbReference type="InterPro" id="IPR016431">
    <property type="entry name" value="Pyrv-formate_lyase-activ_prd"/>
</dbReference>
<dbReference type="EMBL" id="CP019791">
    <property type="protein sequence ID" value="AQT68637.1"/>
    <property type="molecule type" value="Genomic_DNA"/>
</dbReference>
<proteinExistence type="predicted"/>
<dbReference type="PROSITE" id="PS51918">
    <property type="entry name" value="RADICAL_SAM"/>
    <property type="match status" value="1"/>
</dbReference>
<evidence type="ECO:0000256" key="5">
    <source>
        <dbReference type="ARBA" id="ARBA00023014"/>
    </source>
</evidence>
<sequence length="346" mass="38757">MTTSKEQLKRAVLWQPESDNKARCYLCNFRCLIPEGKYGHCAVRQNVNGTLRSLNYDSVCAANPDPIEKKPLFHFQPGTRSFSIACPGCNFQCTFCQNWQISQMALKYHQLEGEPIPPEKIVAAAQRSSCCSIAYTYTEPTIFMELCEETGKLAKQQGLTNVFVSNGYMTKEAVDFSAEWLDGINIDLKAFSDKYYKDLCNARLQPVLETIKYIAKETDIWVELTTLIVPDQNDSDDELKALAEFIANEAGPEVPWHISRFFPAYEMDGGSATPPETLERAMEIGKQAGLKYIYVGNLPGSNAESTFCPSCGEKVIDRISYIIRRNNIKHGACPSCSEKIPGFELG</sequence>
<dbReference type="RefSeq" id="WP_146661822.1">
    <property type="nucleotide sequence ID" value="NZ_CP019791.1"/>
</dbReference>
<dbReference type="InterPro" id="IPR058240">
    <property type="entry name" value="rSAM_sf"/>
</dbReference>
<dbReference type="KEGG" id="alus:STSP2_01805"/>
<evidence type="ECO:0000313" key="8">
    <source>
        <dbReference type="EMBL" id="AQT68637.1"/>
    </source>
</evidence>
<evidence type="ECO:0000259" key="7">
    <source>
        <dbReference type="PROSITE" id="PS51918"/>
    </source>
</evidence>
<reference evidence="9" key="1">
    <citation type="submission" date="2017-02" db="EMBL/GenBank/DDBJ databases">
        <title>Comparative genomics and description of representatives of a novel lineage of planctomycetes thriving in anoxic sediments.</title>
        <authorList>
            <person name="Spring S."/>
            <person name="Bunk B."/>
            <person name="Sproer C."/>
        </authorList>
    </citation>
    <scope>NUCLEOTIDE SEQUENCE [LARGE SCALE GENOMIC DNA]</scope>
    <source>
        <strain evidence="9">ST-NAGAB-D1</strain>
    </source>
</reference>
<keyword evidence="3 6" id="KW-0479">Metal-binding</keyword>
<dbReference type="OrthoDB" id="9778883at2"/>
<dbReference type="InterPro" id="IPR013785">
    <property type="entry name" value="Aldolase_TIM"/>
</dbReference>
<evidence type="ECO:0000256" key="3">
    <source>
        <dbReference type="ARBA" id="ARBA00022723"/>
    </source>
</evidence>
<dbReference type="SFLD" id="SFLDS00029">
    <property type="entry name" value="Radical_SAM"/>
    <property type="match status" value="1"/>
</dbReference>
<dbReference type="InterPro" id="IPR007197">
    <property type="entry name" value="rSAM"/>
</dbReference>